<dbReference type="Pfam" id="PF04479">
    <property type="entry name" value="RTA1"/>
    <property type="match status" value="1"/>
</dbReference>
<dbReference type="PANTHER" id="PTHR31465:SF9">
    <property type="entry name" value="SPHINGOID LONG-CHAIN BASE TRANSPORTER RSB1"/>
    <property type="match status" value="1"/>
</dbReference>
<comment type="caution">
    <text evidence="6">The sequence shown here is derived from an EMBL/GenBank/DDBJ whole genome shotgun (WGS) entry which is preliminary data.</text>
</comment>
<dbReference type="OrthoDB" id="3358017at2759"/>
<sequence length="299" mass="33073">MSDPGNIYHYNTEDGFPTLSHTAVFAVFFGLFTVAHIIQAGWKKQWWLYATLVIFGLMEVIGWAARCTDSRTGYIIQTSLLVIAPCFLTAFIYYDLANVLRLYGPYSIMPSKTTGIVYITLDVLCILIQAAGGGLAASASSSNQSNGADAADRVNLGSNVVLAGIALQLVVVLAYSCFLGEFVVRYYTNRPVKRERPPAAVIRLSSREQLKLKLRLVMLCIITTLVIWRSAFRVAELNAGWEGDLMRNQDAFDTCDGMPMLLCLAVSSLLHIGWLNPDPSMMRNRNHASYSSEGKHELV</sequence>
<feature type="transmembrane region" description="Helical" evidence="5">
    <location>
        <begin position="257"/>
        <end position="275"/>
    </location>
</feature>
<dbReference type="GO" id="GO:0000324">
    <property type="term" value="C:fungal-type vacuole"/>
    <property type="evidence" value="ECO:0007669"/>
    <property type="project" value="TreeGrafter"/>
</dbReference>
<evidence type="ECO:0000313" key="7">
    <source>
        <dbReference type="Proteomes" id="UP000306954"/>
    </source>
</evidence>
<keyword evidence="2 5" id="KW-0812">Transmembrane</keyword>
<dbReference type="PANTHER" id="PTHR31465">
    <property type="entry name" value="PROTEIN RTA1-RELATED"/>
    <property type="match status" value="1"/>
</dbReference>
<dbReference type="AlphaFoldDB" id="A0A4T0ELF7"/>
<organism evidence="6 7">
    <name type="scientific">Wallemia ichthyophaga</name>
    <dbReference type="NCBI Taxonomy" id="245174"/>
    <lineage>
        <taxon>Eukaryota</taxon>
        <taxon>Fungi</taxon>
        <taxon>Dikarya</taxon>
        <taxon>Basidiomycota</taxon>
        <taxon>Wallemiomycotina</taxon>
        <taxon>Wallemiomycetes</taxon>
        <taxon>Wallemiales</taxon>
        <taxon>Wallemiaceae</taxon>
        <taxon>Wallemia</taxon>
    </lineage>
</organism>
<reference evidence="6 7" key="1">
    <citation type="submission" date="2019-03" db="EMBL/GenBank/DDBJ databases">
        <title>Sequencing 23 genomes of Wallemia ichthyophaga.</title>
        <authorList>
            <person name="Gostincar C."/>
        </authorList>
    </citation>
    <scope>NUCLEOTIDE SEQUENCE [LARGE SCALE GENOMIC DNA]</scope>
    <source>
        <strain evidence="6 7">EXF-8621</strain>
    </source>
</reference>
<keyword evidence="4 5" id="KW-0472">Membrane</keyword>
<evidence type="ECO:0000256" key="1">
    <source>
        <dbReference type="ARBA" id="ARBA00004141"/>
    </source>
</evidence>
<feature type="transmembrane region" description="Helical" evidence="5">
    <location>
        <begin position="72"/>
        <end position="94"/>
    </location>
</feature>
<evidence type="ECO:0000256" key="5">
    <source>
        <dbReference type="SAM" id="Phobius"/>
    </source>
</evidence>
<dbReference type="OMA" id="LMEVIGW"/>
<feature type="transmembrane region" description="Helical" evidence="5">
    <location>
        <begin position="20"/>
        <end position="39"/>
    </location>
</feature>
<proteinExistence type="predicted"/>
<dbReference type="InterPro" id="IPR007568">
    <property type="entry name" value="RTA1"/>
</dbReference>
<evidence type="ECO:0000256" key="2">
    <source>
        <dbReference type="ARBA" id="ARBA00022692"/>
    </source>
</evidence>
<accession>A0A4T0ELF7</accession>
<evidence type="ECO:0000256" key="4">
    <source>
        <dbReference type="ARBA" id="ARBA00023136"/>
    </source>
</evidence>
<evidence type="ECO:0008006" key="8">
    <source>
        <dbReference type="Google" id="ProtNLM"/>
    </source>
</evidence>
<name>A0A4T0ELF7_WALIC</name>
<feature type="transmembrane region" description="Helical" evidence="5">
    <location>
        <begin position="212"/>
        <end position="231"/>
    </location>
</feature>
<feature type="transmembrane region" description="Helical" evidence="5">
    <location>
        <begin position="46"/>
        <end position="66"/>
    </location>
</feature>
<feature type="transmembrane region" description="Helical" evidence="5">
    <location>
        <begin position="115"/>
        <end position="140"/>
    </location>
</feature>
<feature type="transmembrane region" description="Helical" evidence="5">
    <location>
        <begin position="160"/>
        <end position="184"/>
    </location>
</feature>
<evidence type="ECO:0000256" key="3">
    <source>
        <dbReference type="ARBA" id="ARBA00022989"/>
    </source>
</evidence>
<keyword evidence="3 5" id="KW-1133">Transmembrane helix</keyword>
<comment type="subcellular location">
    <subcellularLocation>
        <location evidence="1">Membrane</location>
        <topology evidence="1">Multi-pass membrane protein</topology>
    </subcellularLocation>
</comment>
<dbReference type="GO" id="GO:0005886">
    <property type="term" value="C:plasma membrane"/>
    <property type="evidence" value="ECO:0007669"/>
    <property type="project" value="TreeGrafter"/>
</dbReference>
<evidence type="ECO:0000313" key="6">
    <source>
        <dbReference type="EMBL" id="TIB15692.1"/>
    </source>
</evidence>
<dbReference type="EMBL" id="SPOF01000006">
    <property type="protein sequence ID" value="TIB15692.1"/>
    <property type="molecule type" value="Genomic_DNA"/>
</dbReference>
<gene>
    <name evidence="6" type="ORF">E3P90_00808</name>
</gene>
<dbReference type="Proteomes" id="UP000306954">
    <property type="component" value="Unassembled WGS sequence"/>
</dbReference>
<protein>
    <recommendedName>
        <fullName evidence="8">Sphingoid long-chain base transporter RSB1</fullName>
    </recommendedName>
</protein>